<keyword evidence="3 5" id="KW-0690">Ribosome biogenesis</keyword>
<comment type="function">
    <text evidence="5">Involved in ribosomal large subunit assembly.</text>
</comment>
<evidence type="ECO:0000256" key="6">
    <source>
        <dbReference type="SAM" id="MobiDB-lite"/>
    </source>
</evidence>
<evidence type="ECO:0000256" key="4">
    <source>
        <dbReference type="ARBA" id="ARBA00023242"/>
    </source>
</evidence>
<evidence type="ECO:0000256" key="3">
    <source>
        <dbReference type="ARBA" id="ARBA00022517"/>
    </source>
</evidence>
<dbReference type="HOGENOM" id="CLU_065163_2_0_1"/>
<reference evidence="7 8" key="1">
    <citation type="submission" date="2015-01" db="EMBL/GenBank/DDBJ databases">
        <title>The Genome Sequence of Exophiala mesophila CBS40295.</title>
        <authorList>
            <consortium name="The Broad Institute Genomics Platform"/>
            <person name="Cuomo C."/>
            <person name="de Hoog S."/>
            <person name="Gorbushina A."/>
            <person name="Stielow B."/>
            <person name="Teixiera M."/>
            <person name="Abouelleil A."/>
            <person name="Chapman S.B."/>
            <person name="Priest M."/>
            <person name="Young S.K."/>
            <person name="Wortman J."/>
            <person name="Nusbaum C."/>
            <person name="Birren B."/>
        </authorList>
    </citation>
    <scope>NUCLEOTIDE SEQUENCE [LARGE SCALE GENOMIC DNA]</scope>
    <source>
        <strain evidence="7 8">CBS 40295</strain>
    </source>
</reference>
<protein>
    <recommendedName>
        <fullName evidence="5">Ribosome biogenesis regulatory protein</fullName>
    </recommendedName>
</protein>
<dbReference type="InterPro" id="IPR007023">
    <property type="entry name" value="Ribosom_reg"/>
</dbReference>
<dbReference type="AlphaFoldDB" id="A0A0D1ZKG5"/>
<organism evidence="7 8">
    <name type="scientific">Exophiala mesophila</name>
    <name type="common">Black yeast-like fungus</name>
    <dbReference type="NCBI Taxonomy" id="212818"/>
    <lineage>
        <taxon>Eukaryota</taxon>
        <taxon>Fungi</taxon>
        <taxon>Dikarya</taxon>
        <taxon>Ascomycota</taxon>
        <taxon>Pezizomycotina</taxon>
        <taxon>Eurotiomycetes</taxon>
        <taxon>Chaetothyriomycetidae</taxon>
        <taxon>Chaetothyriales</taxon>
        <taxon>Herpotrichiellaceae</taxon>
        <taxon>Exophiala</taxon>
    </lineage>
</organism>
<dbReference type="OrthoDB" id="28455at2759"/>
<feature type="region of interest" description="Disordered" evidence="6">
    <location>
        <begin position="1"/>
        <end position="21"/>
    </location>
</feature>
<evidence type="ECO:0000256" key="1">
    <source>
        <dbReference type="ARBA" id="ARBA00004123"/>
    </source>
</evidence>
<dbReference type="EMBL" id="KN847521">
    <property type="protein sequence ID" value="KIV94399.1"/>
    <property type="molecule type" value="Genomic_DNA"/>
</dbReference>
<comment type="subcellular location">
    <subcellularLocation>
        <location evidence="1 5">Nucleus</location>
    </subcellularLocation>
</comment>
<sequence length="233" mass="26216">MATATLTDSKMTDSVVSTQNKSKVERLPVTVEKPSPYTYELSYLTAVDPNPLPSSKTLLSQSLTERNQILQQIARDGAQSLLTTLLTTCAITSTSDGLTMNLPHASQPLPRWKPLPKPKAPTTWEKFARKKGIGKFGGSLKGGASLEDRRKNLVYDEEKGEWVKKWGYKGKNKDAETQWLVELDDAAVQREKEGFGGQGRTIRGESRRERKENIKRQERKQRNNDRKSRKGKA</sequence>
<dbReference type="Proteomes" id="UP000054302">
    <property type="component" value="Unassembled WGS sequence"/>
</dbReference>
<evidence type="ECO:0000256" key="2">
    <source>
        <dbReference type="ARBA" id="ARBA00010077"/>
    </source>
</evidence>
<dbReference type="VEuPathDB" id="FungiDB:PV10_02168"/>
<dbReference type="RefSeq" id="XP_016225973.1">
    <property type="nucleotide sequence ID" value="XM_016366455.1"/>
</dbReference>
<keyword evidence="4 5" id="KW-0539">Nucleus</keyword>
<dbReference type="Pfam" id="PF04939">
    <property type="entry name" value="RRS1"/>
    <property type="match status" value="1"/>
</dbReference>
<feature type="region of interest" description="Disordered" evidence="6">
    <location>
        <begin position="190"/>
        <end position="233"/>
    </location>
</feature>
<evidence type="ECO:0000256" key="5">
    <source>
        <dbReference type="RuleBase" id="RU364132"/>
    </source>
</evidence>
<gene>
    <name evidence="7" type="ORF">PV10_02168</name>
</gene>
<dbReference type="STRING" id="212818.A0A0D1ZKG5"/>
<evidence type="ECO:0000313" key="7">
    <source>
        <dbReference type="EMBL" id="KIV94399.1"/>
    </source>
</evidence>
<dbReference type="GO" id="GO:0042254">
    <property type="term" value="P:ribosome biogenesis"/>
    <property type="evidence" value="ECO:0007669"/>
    <property type="project" value="UniProtKB-KW"/>
</dbReference>
<comment type="similarity">
    <text evidence="2 5">Belongs to the RRS1 family.</text>
</comment>
<dbReference type="GeneID" id="27320013"/>
<dbReference type="GO" id="GO:0005634">
    <property type="term" value="C:nucleus"/>
    <property type="evidence" value="ECO:0007669"/>
    <property type="project" value="UniProtKB-SubCell"/>
</dbReference>
<dbReference type="OMA" id="KMVYDEA"/>
<feature type="compositionally biased region" description="Basic and acidic residues" evidence="6">
    <location>
        <begin position="202"/>
        <end position="226"/>
    </location>
</feature>
<keyword evidence="8" id="KW-1185">Reference proteome</keyword>
<name>A0A0D1ZKG5_EXOME</name>
<evidence type="ECO:0000313" key="8">
    <source>
        <dbReference type="Proteomes" id="UP000054302"/>
    </source>
</evidence>
<proteinExistence type="inferred from homology"/>
<accession>A0A0D1ZKG5</accession>